<organism evidence="3 4">
    <name type="scientific">Blomia tropicalis</name>
    <name type="common">Mite</name>
    <dbReference type="NCBI Taxonomy" id="40697"/>
    <lineage>
        <taxon>Eukaryota</taxon>
        <taxon>Metazoa</taxon>
        <taxon>Ecdysozoa</taxon>
        <taxon>Arthropoda</taxon>
        <taxon>Chelicerata</taxon>
        <taxon>Arachnida</taxon>
        <taxon>Acari</taxon>
        <taxon>Acariformes</taxon>
        <taxon>Sarcoptiformes</taxon>
        <taxon>Astigmata</taxon>
        <taxon>Glycyphagoidea</taxon>
        <taxon>Echimyopodidae</taxon>
        <taxon>Blomia</taxon>
    </lineage>
</organism>
<evidence type="ECO:0000256" key="1">
    <source>
        <dbReference type="SAM" id="MobiDB-lite"/>
    </source>
</evidence>
<gene>
    <name evidence="3" type="ORF">RDWZM_010562</name>
</gene>
<keyword evidence="2" id="KW-1133">Transmembrane helix</keyword>
<dbReference type="AlphaFoldDB" id="A0A9Q0M281"/>
<dbReference type="OMA" id="DINHWHA"/>
<evidence type="ECO:0000313" key="3">
    <source>
        <dbReference type="EMBL" id="KAJ6216062.1"/>
    </source>
</evidence>
<evidence type="ECO:0000256" key="2">
    <source>
        <dbReference type="SAM" id="Phobius"/>
    </source>
</evidence>
<keyword evidence="2" id="KW-0472">Membrane</keyword>
<keyword evidence="4" id="KW-1185">Reference proteome</keyword>
<protein>
    <submittedName>
        <fullName evidence="3">Uncharacterized protein</fullName>
    </submittedName>
</protein>
<dbReference type="EMBL" id="JAPWDV010000004">
    <property type="protein sequence ID" value="KAJ6216062.1"/>
    <property type="molecule type" value="Genomic_DNA"/>
</dbReference>
<comment type="caution">
    <text evidence="3">The sequence shown here is derived from an EMBL/GenBank/DDBJ whole genome shotgun (WGS) entry which is preliminary data.</text>
</comment>
<proteinExistence type="predicted"/>
<dbReference type="Proteomes" id="UP001142055">
    <property type="component" value="Chromosome 4"/>
</dbReference>
<sequence length="388" mass="45158">MSNWQNEMMKKMEKETEVTRLGTILQAKLFVVEEQLHRFLKQMKRHVITDDFDLLFPGITLKGDSDINHWHADGCEIKKKGEDISTLVLKITVPKIDQERSILQADPFIIFHEAQTNGQSTNGTKEVCEYHYEGPSYVMFDTKTKCTRELDTNPITPTQTFQVYRPDQCMIWNTSADPIWKKGKCHPNDNFLELRVVQIKEDESNRYIYCWKQKLSTKSKEFTCENAVYKSNKTLPFSINNNPSPIYNTDKITDTIALGRSVTNAVNENLFTINSFNETFRHLDELIVEEQNMINTLPNRDTILMEEKNLWMLLIGILFVVIACVVTLFTWRCIQTRAERTTSEEPTRKNKTKQQQNHPSCIPLLELPRRPTSILHRPMASISDECEL</sequence>
<reference evidence="3" key="1">
    <citation type="submission" date="2022-12" db="EMBL/GenBank/DDBJ databases">
        <title>Genome assemblies of Blomia tropicalis.</title>
        <authorList>
            <person name="Cui Y."/>
        </authorList>
    </citation>
    <scope>NUCLEOTIDE SEQUENCE</scope>
    <source>
        <tissue evidence="3">Adult mites</tissue>
    </source>
</reference>
<feature type="region of interest" description="Disordered" evidence="1">
    <location>
        <begin position="340"/>
        <end position="362"/>
    </location>
</feature>
<keyword evidence="2" id="KW-0812">Transmembrane</keyword>
<name>A0A9Q0M281_BLOTA</name>
<accession>A0A9Q0M281</accession>
<evidence type="ECO:0000313" key="4">
    <source>
        <dbReference type="Proteomes" id="UP001142055"/>
    </source>
</evidence>
<feature type="transmembrane region" description="Helical" evidence="2">
    <location>
        <begin position="310"/>
        <end position="331"/>
    </location>
</feature>